<evidence type="ECO:0000256" key="4">
    <source>
        <dbReference type="ARBA" id="ARBA00022692"/>
    </source>
</evidence>
<evidence type="ECO:0000256" key="2">
    <source>
        <dbReference type="ARBA" id="ARBA00022448"/>
    </source>
</evidence>
<comment type="subcellular location">
    <subcellularLocation>
        <location evidence="1 7">Cell membrane</location>
        <topology evidence="1 7">Multi-pass membrane protein</topology>
    </subcellularLocation>
</comment>
<feature type="transmembrane region" description="Helical" evidence="7">
    <location>
        <begin position="12"/>
        <end position="32"/>
    </location>
</feature>
<keyword evidence="6 7" id="KW-0472">Membrane</keyword>
<dbReference type="Pfam" id="PF00528">
    <property type="entry name" value="BPD_transp_1"/>
    <property type="match status" value="1"/>
</dbReference>
<organism evidence="9 10">
    <name type="scientific">Paenibacillus piri</name>
    <dbReference type="NCBI Taxonomy" id="2547395"/>
    <lineage>
        <taxon>Bacteria</taxon>
        <taxon>Bacillati</taxon>
        <taxon>Bacillota</taxon>
        <taxon>Bacilli</taxon>
        <taxon>Bacillales</taxon>
        <taxon>Paenibacillaceae</taxon>
        <taxon>Paenibacillus</taxon>
    </lineage>
</organism>
<keyword evidence="2 7" id="KW-0813">Transport</keyword>
<dbReference type="GO" id="GO:0055085">
    <property type="term" value="P:transmembrane transport"/>
    <property type="evidence" value="ECO:0007669"/>
    <property type="project" value="InterPro"/>
</dbReference>
<dbReference type="RefSeq" id="WP_133227897.1">
    <property type="nucleotide sequence ID" value="NZ_SMRT01000004.1"/>
</dbReference>
<sequence length="296" mass="33155">MPVHMTTGEKWFQAFAIAFIAMLSITMLYPFVHLLSVSLSSPTEAIRPGIHLFPKDISTDAYRKVFDSPRVWVGFANTLFRTAVGTPLALLFMAATAYPLSKKYLPHRGFYTMVFVFTMFFQGGLIPTYLLVKNLGLIDSSWAYILLPPFLISTFSMLIMRNFFAAIPEELEDSAKIDGANEICVLVSIVLPLSKPILATIGLWSAVHHWNAWFDGLLYVQNPNLMVLQVYLRRLVVENMTVEVQALMDQKSGVEDVIPDTVKAATLMVATIPILFAYPFLQKYFVKGVLVGSLKG</sequence>
<dbReference type="OrthoDB" id="9810086at2"/>
<feature type="transmembrane region" description="Helical" evidence="7">
    <location>
        <begin position="264"/>
        <end position="281"/>
    </location>
</feature>
<keyword evidence="3" id="KW-1003">Cell membrane</keyword>
<proteinExistence type="inferred from homology"/>
<dbReference type="CDD" id="cd06261">
    <property type="entry name" value="TM_PBP2"/>
    <property type="match status" value="1"/>
</dbReference>
<dbReference type="Proteomes" id="UP000295636">
    <property type="component" value="Unassembled WGS sequence"/>
</dbReference>
<keyword evidence="5 7" id="KW-1133">Transmembrane helix</keyword>
<dbReference type="PROSITE" id="PS50928">
    <property type="entry name" value="ABC_TM1"/>
    <property type="match status" value="1"/>
</dbReference>
<dbReference type="PANTHER" id="PTHR43744">
    <property type="entry name" value="ABC TRANSPORTER PERMEASE PROTEIN MG189-RELATED-RELATED"/>
    <property type="match status" value="1"/>
</dbReference>
<accession>A0A4V2ZTR2</accession>
<evidence type="ECO:0000256" key="5">
    <source>
        <dbReference type="ARBA" id="ARBA00022989"/>
    </source>
</evidence>
<dbReference type="InterPro" id="IPR000515">
    <property type="entry name" value="MetI-like"/>
</dbReference>
<gene>
    <name evidence="9" type="ORF">E1757_11455</name>
</gene>
<dbReference type="EMBL" id="SMRT01000004">
    <property type="protein sequence ID" value="TDF98114.1"/>
    <property type="molecule type" value="Genomic_DNA"/>
</dbReference>
<comment type="caution">
    <text evidence="9">The sequence shown here is derived from an EMBL/GenBank/DDBJ whole genome shotgun (WGS) entry which is preliminary data.</text>
</comment>
<feature type="transmembrane region" description="Helical" evidence="7">
    <location>
        <begin position="110"/>
        <end position="130"/>
    </location>
</feature>
<dbReference type="AlphaFoldDB" id="A0A4V2ZTR2"/>
<feature type="transmembrane region" description="Helical" evidence="7">
    <location>
        <begin position="142"/>
        <end position="164"/>
    </location>
</feature>
<evidence type="ECO:0000256" key="6">
    <source>
        <dbReference type="ARBA" id="ARBA00023136"/>
    </source>
</evidence>
<evidence type="ECO:0000313" key="10">
    <source>
        <dbReference type="Proteomes" id="UP000295636"/>
    </source>
</evidence>
<evidence type="ECO:0000256" key="7">
    <source>
        <dbReference type="RuleBase" id="RU363032"/>
    </source>
</evidence>
<dbReference type="Gene3D" id="1.10.3720.10">
    <property type="entry name" value="MetI-like"/>
    <property type="match status" value="1"/>
</dbReference>
<feature type="domain" description="ABC transmembrane type-1" evidence="8">
    <location>
        <begin position="75"/>
        <end position="280"/>
    </location>
</feature>
<protein>
    <submittedName>
        <fullName evidence="9">Carbohydrate ABC transporter permease</fullName>
    </submittedName>
</protein>
<reference evidence="9 10" key="1">
    <citation type="submission" date="2019-03" db="EMBL/GenBank/DDBJ databases">
        <title>This is whole genome sequence of Paenibacillus sp MS74 strain.</title>
        <authorList>
            <person name="Trinh H.N."/>
        </authorList>
    </citation>
    <scope>NUCLEOTIDE SEQUENCE [LARGE SCALE GENOMIC DNA]</scope>
    <source>
        <strain evidence="9 10">MS74</strain>
    </source>
</reference>
<comment type="similarity">
    <text evidence="7">Belongs to the binding-protein-dependent transport system permease family.</text>
</comment>
<evidence type="ECO:0000259" key="8">
    <source>
        <dbReference type="PROSITE" id="PS50928"/>
    </source>
</evidence>
<dbReference type="SUPFAM" id="SSF161098">
    <property type="entry name" value="MetI-like"/>
    <property type="match status" value="1"/>
</dbReference>
<evidence type="ECO:0000313" key="9">
    <source>
        <dbReference type="EMBL" id="TDF98114.1"/>
    </source>
</evidence>
<keyword evidence="4 7" id="KW-0812">Transmembrane</keyword>
<feature type="transmembrane region" description="Helical" evidence="7">
    <location>
        <begin position="185"/>
        <end position="207"/>
    </location>
</feature>
<evidence type="ECO:0000256" key="1">
    <source>
        <dbReference type="ARBA" id="ARBA00004651"/>
    </source>
</evidence>
<evidence type="ECO:0000256" key="3">
    <source>
        <dbReference type="ARBA" id="ARBA00022475"/>
    </source>
</evidence>
<feature type="transmembrane region" description="Helical" evidence="7">
    <location>
        <begin position="79"/>
        <end position="98"/>
    </location>
</feature>
<dbReference type="InterPro" id="IPR035906">
    <property type="entry name" value="MetI-like_sf"/>
</dbReference>
<dbReference type="GO" id="GO:0005886">
    <property type="term" value="C:plasma membrane"/>
    <property type="evidence" value="ECO:0007669"/>
    <property type="project" value="UniProtKB-SubCell"/>
</dbReference>
<name>A0A4V2ZTR2_9BACL</name>
<dbReference type="PANTHER" id="PTHR43744:SF9">
    <property type="entry name" value="POLYGALACTURONAN_RHAMNOGALACTURONAN TRANSPORT SYSTEM PERMEASE PROTEIN YTCP"/>
    <property type="match status" value="1"/>
</dbReference>
<keyword evidence="10" id="KW-1185">Reference proteome</keyword>